<reference evidence="3" key="1">
    <citation type="journal article" date="2014" name="Int. J. Syst. Evol. Microbiol.">
        <title>Complete genome sequence of Corynebacterium casei LMG S-19264T (=DSM 44701T), isolated from a smear-ripened cheese.</title>
        <authorList>
            <consortium name="US DOE Joint Genome Institute (JGI-PGF)"/>
            <person name="Walter F."/>
            <person name="Albersmeier A."/>
            <person name="Kalinowski J."/>
            <person name="Ruckert C."/>
        </authorList>
    </citation>
    <scope>NUCLEOTIDE SEQUENCE</scope>
    <source>
        <strain evidence="3">VKM B-1606</strain>
    </source>
</reference>
<protein>
    <submittedName>
        <fullName evidence="4">Ca-activated chloride channel family protein</fullName>
    </submittedName>
</protein>
<evidence type="ECO:0000313" key="3">
    <source>
        <dbReference type="EMBL" id="GLK55115.1"/>
    </source>
</evidence>
<dbReference type="InterPro" id="IPR036465">
    <property type="entry name" value="vWFA_dom_sf"/>
</dbReference>
<reference evidence="3" key="3">
    <citation type="submission" date="2023-01" db="EMBL/GenBank/DDBJ databases">
        <authorList>
            <person name="Sun Q."/>
            <person name="Evtushenko L."/>
        </authorList>
    </citation>
    <scope>NUCLEOTIDE SEQUENCE</scope>
    <source>
        <strain evidence="3">VKM B-1606</strain>
    </source>
</reference>
<dbReference type="EMBL" id="BSFF01000002">
    <property type="protein sequence ID" value="GLK55115.1"/>
    <property type="molecule type" value="Genomic_DNA"/>
</dbReference>
<dbReference type="EMBL" id="JAFBCY010000001">
    <property type="protein sequence ID" value="MBM7849825.1"/>
    <property type="molecule type" value="Genomic_DNA"/>
</dbReference>
<keyword evidence="1" id="KW-0812">Transmembrane</keyword>
<evidence type="ECO:0000313" key="6">
    <source>
        <dbReference type="Proteomes" id="UP001143400"/>
    </source>
</evidence>
<evidence type="ECO:0000256" key="1">
    <source>
        <dbReference type="SAM" id="Phobius"/>
    </source>
</evidence>
<keyword evidence="1" id="KW-0472">Membrane</keyword>
<gene>
    <name evidence="3" type="ORF">GCM10008170_11340</name>
    <name evidence="4" type="ORF">JOD31_000037</name>
</gene>
<feature type="transmembrane region" description="Helical" evidence="1">
    <location>
        <begin position="63"/>
        <end position="83"/>
    </location>
</feature>
<dbReference type="SUPFAM" id="SSF53300">
    <property type="entry name" value="vWA-like"/>
    <property type="match status" value="1"/>
</dbReference>
<keyword evidence="5" id="KW-1185">Reference proteome</keyword>
<name>A0A9W6ITR0_9HYPH</name>
<dbReference type="RefSeq" id="WP_204948311.1">
    <property type="nucleotide sequence ID" value="NZ_BSFF01000002.1"/>
</dbReference>
<accession>A0A9W6ITR0</accession>
<dbReference type="AlphaFoldDB" id="A0A9W6ITR0"/>
<feature type="transmembrane region" description="Helical" evidence="1">
    <location>
        <begin position="284"/>
        <end position="305"/>
    </location>
</feature>
<evidence type="ECO:0000313" key="4">
    <source>
        <dbReference type="EMBL" id="MBM7849825.1"/>
    </source>
</evidence>
<feature type="domain" description="VWFA" evidence="2">
    <location>
        <begin position="95"/>
        <end position="272"/>
    </location>
</feature>
<dbReference type="SMART" id="SM00327">
    <property type="entry name" value="VWA"/>
    <property type="match status" value="1"/>
</dbReference>
<evidence type="ECO:0000259" key="2">
    <source>
        <dbReference type="SMART" id="SM00327"/>
    </source>
</evidence>
<reference evidence="4 5" key="2">
    <citation type="submission" date="2021-01" db="EMBL/GenBank/DDBJ databases">
        <title>Genomic Encyclopedia of Type Strains, Phase IV (KMG-IV): sequencing the most valuable type-strain genomes for metagenomic binning, comparative biology and taxonomic classification.</title>
        <authorList>
            <person name="Goeker M."/>
        </authorList>
    </citation>
    <scope>NUCLEOTIDE SEQUENCE [LARGE SCALE GENOMIC DNA]</scope>
    <source>
        <strain evidence="4 5">DSM 6130</strain>
    </source>
</reference>
<organism evidence="3 6">
    <name type="scientific">Methylopila capsulata</name>
    <dbReference type="NCBI Taxonomy" id="61654"/>
    <lineage>
        <taxon>Bacteria</taxon>
        <taxon>Pseudomonadati</taxon>
        <taxon>Pseudomonadota</taxon>
        <taxon>Alphaproteobacteria</taxon>
        <taxon>Hyphomicrobiales</taxon>
        <taxon>Methylopilaceae</taxon>
        <taxon>Methylopila</taxon>
    </lineage>
</organism>
<proteinExistence type="predicted"/>
<feature type="transmembrane region" description="Helical" evidence="1">
    <location>
        <begin position="12"/>
        <end position="29"/>
    </location>
</feature>
<sequence>MIELDGFGLLRPLWLLAIPASLALAFVAVRRAGGVGDWRRAIDPHLFDALARRGVVVAGRGRSGLLAALAAALIALALVGPAIERPGVQNFRNLDAAIVAVDVSRSVADSGEFQDAKIAALGAAQAAGSRQVSVLVFAGDAYLANPPTTDRRTIETTLAALDAQTVPDVGSAPSRALALAHRTLRDSGVVGGDVVLISDGGGLDEGAQNETRSLVADGHRVSALYVTSATATPKRAMETGRPELEALAALGGGAFATVGAPDAVYAEVQRSTAGRLGPSPYASLAWLDFGRALLLFAAAPLLLIFRRGG</sequence>
<evidence type="ECO:0000313" key="5">
    <source>
        <dbReference type="Proteomes" id="UP000758856"/>
    </source>
</evidence>
<dbReference type="Proteomes" id="UP000758856">
    <property type="component" value="Unassembled WGS sequence"/>
</dbReference>
<dbReference type="Gene3D" id="3.40.50.410">
    <property type="entry name" value="von Willebrand factor, type A domain"/>
    <property type="match status" value="1"/>
</dbReference>
<keyword evidence="1" id="KW-1133">Transmembrane helix</keyword>
<dbReference type="InterPro" id="IPR002035">
    <property type="entry name" value="VWF_A"/>
</dbReference>
<dbReference type="Pfam" id="PF13519">
    <property type="entry name" value="VWA_2"/>
    <property type="match status" value="1"/>
</dbReference>
<comment type="caution">
    <text evidence="3">The sequence shown here is derived from an EMBL/GenBank/DDBJ whole genome shotgun (WGS) entry which is preliminary data.</text>
</comment>
<dbReference type="Proteomes" id="UP001143400">
    <property type="component" value="Unassembled WGS sequence"/>
</dbReference>